<feature type="compositionally biased region" description="Basic and acidic residues" evidence="2">
    <location>
        <begin position="286"/>
        <end position="295"/>
    </location>
</feature>
<accession>W9GRA3</accession>
<reference evidence="5" key="1">
    <citation type="submission" date="2013-08" db="EMBL/GenBank/DDBJ databases">
        <title>Intrasporangium oryzae NRRL B-24470.</title>
        <authorList>
            <person name="Liu H."/>
            <person name="Wang G."/>
        </authorList>
    </citation>
    <scope>NUCLEOTIDE SEQUENCE [LARGE SCALE GENOMIC DNA]</scope>
    <source>
        <strain evidence="5">Q5-1</strain>
    </source>
</reference>
<feature type="compositionally biased region" description="Low complexity" evidence="2">
    <location>
        <begin position="253"/>
        <end position="265"/>
    </location>
</feature>
<feature type="region of interest" description="Disordered" evidence="2">
    <location>
        <begin position="125"/>
        <end position="510"/>
    </location>
</feature>
<dbReference type="InterPro" id="IPR000253">
    <property type="entry name" value="FHA_dom"/>
</dbReference>
<feature type="compositionally biased region" description="Low complexity" evidence="2">
    <location>
        <begin position="472"/>
        <end position="486"/>
    </location>
</feature>
<evidence type="ECO:0000259" key="3">
    <source>
        <dbReference type="PROSITE" id="PS50006"/>
    </source>
</evidence>
<dbReference type="PROSITE" id="PS50006">
    <property type="entry name" value="FHA_DOMAIN"/>
    <property type="match status" value="1"/>
</dbReference>
<evidence type="ECO:0000313" key="4">
    <source>
        <dbReference type="EMBL" id="EWT06414.1"/>
    </source>
</evidence>
<dbReference type="OrthoDB" id="5485098at2"/>
<protein>
    <recommendedName>
        <fullName evidence="3">FHA domain-containing protein</fullName>
    </recommendedName>
</protein>
<feature type="compositionally biased region" description="Low complexity" evidence="2">
    <location>
        <begin position="189"/>
        <end position="205"/>
    </location>
</feature>
<dbReference type="SUPFAM" id="SSF49879">
    <property type="entry name" value="SMAD/FHA domain"/>
    <property type="match status" value="1"/>
</dbReference>
<feature type="compositionally biased region" description="Pro residues" evidence="2">
    <location>
        <begin position="392"/>
        <end position="403"/>
    </location>
</feature>
<dbReference type="AlphaFoldDB" id="W9GRA3"/>
<dbReference type="EMBL" id="AWQS01000049">
    <property type="protein sequence ID" value="EWT06414.1"/>
    <property type="molecule type" value="Genomic_DNA"/>
</dbReference>
<feature type="region of interest" description="Disordered" evidence="2">
    <location>
        <begin position="598"/>
        <end position="619"/>
    </location>
</feature>
<dbReference type="Proteomes" id="UP000019494">
    <property type="component" value="Unassembled WGS sequence"/>
</dbReference>
<feature type="domain" description="FHA" evidence="3">
    <location>
        <begin position="592"/>
        <end position="649"/>
    </location>
</feature>
<organism evidence="4 5">
    <name type="scientific">Intrasporangium chromatireducens Q5-1</name>
    <dbReference type="NCBI Taxonomy" id="584657"/>
    <lineage>
        <taxon>Bacteria</taxon>
        <taxon>Bacillati</taxon>
        <taxon>Actinomycetota</taxon>
        <taxon>Actinomycetes</taxon>
        <taxon>Micrococcales</taxon>
        <taxon>Intrasporangiaceae</taxon>
        <taxon>Intrasporangium</taxon>
    </lineage>
</organism>
<proteinExistence type="predicted"/>
<dbReference type="Pfam" id="PF00498">
    <property type="entry name" value="FHA"/>
    <property type="match status" value="1"/>
</dbReference>
<sequence length="687" mass="70764">MSGPSVTVQRAPDGWTHIGGPGMHLLIALDEEDERTLAASDAADGGDLDDVIDVLTTGGMRRAHHFVGVHWQPRTRLVAFGPVAARVVLADGSEREFRPTSPRVWSDLELDEHPESVELRVLDDAEQSSAPAVPAPAAASAESAAPPVPAPTADTSIAPAPGTSPAQSAALSVPPTPAAGPGPEPGARPVPTFGGAAPHAPRPAATSSWTQSWRRPEQTTATEPGPRTAGEAQSLPAWGSGVPVAARRRPEPTAEADGTDGAAEGSRADDHSARDVQSTWSARPAAPEKRAHDEPPTDGDLADERASDEPGSDEPTTPSYDYLFGGTVTAEEHRRLLARAAPDDTVDDEPEPPAPSPPAPTATQPTDPGTQPTDPGTQPTDPGTQPTDPGTQPAPPTATPPVGPASAPATAAPQPAPGGLISSVPWARPTAPEPEQAAEAAPAFSGRHSPPPAPVLLPHAAPIPSSPPPSAPTTSAPTPSVAEPATEPLPAPPARQSPPEPVHDTIAAEPDDAELTVDRSALLAARNAALDGPGPRVMAVLCTSGHPSPPHANRCRVCGQPIPAQEPFEMPRPALGILRLSTGDIVTLDRNVLLGRAPKPAEGLPPEEQPHVVKVPSPDRDVSRNHVEVLVEGWHVLIRDLGTTNGTTVALPGESPVRLRANDQQSLEPGSVVSMADEVSFTYEVGS</sequence>
<gene>
    <name evidence="4" type="ORF">N864_21640</name>
</gene>
<dbReference type="PATRIC" id="fig|584657.3.peg.1662"/>
<dbReference type="InterPro" id="IPR008984">
    <property type="entry name" value="SMAD_FHA_dom_sf"/>
</dbReference>
<feature type="compositionally biased region" description="Low complexity" evidence="2">
    <location>
        <begin position="127"/>
        <end position="145"/>
    </location>
</feature>
<evidence type="ECO:0000313" key="5">
    <source>
        <dbReference type="Proteomes" id="UP000019494"/>
    </source>
</evidence>
<feature type="compositionally biased region" description="Low complexity" evidence="2">
    <location>
        <begin position="404"/>
        <end position="413"/>
    </location>
</feature>
<evidence type="ECO:0000256" key="1">
    <source>
        <dbReference type="ARBA" id="ARBA00022553"/>
    </source>
</evidence>
<comment type="caution">
    <text evidence="4">The sequence shown here is derived from an EMBL/GenBank/DDBJ whole genome shotgun (WGS) entry which is preliminary data.</text>
</comment>
<feature type="compositionally biased region" description="Pro residues" evidence="2">
    <location>
        <begin position="174"/>
        <end position="188"/>
    </location>
</feature>
<keyword evidence="1" id="KW-0597">Phosphoprotein</keyword>
<evidence type="ECO:0000256" key="2">
    <source>
        <dbReference type="SAM" id="MobiDB-lite"/>
    </source>
</evidence>
<dbReference type="RefSeq" id="WP_034715570.1">
    <property type="nucleotide sequence ID" value="NZ_AWQS01000049.1"/>
</dbReference>
<name>W9GRA3_9MICO</name>
<feature type="compositionally biased region" description="Low complexity" evidence="2">
    <location>
        <begin position="433"/>
        <end position="443"/>
    </location>
</feature>
<feature type="compositionally biased region" description="Low complexity" evidence="2">
    <location>
        <begin position="361"/>
        <end position="391"/>
    </location>
</feature>
<feature type="compositionally biased region" description="Polar residues" evidence="2">
    <location>
        <begin position="206"/>
        <end position="222"/>
    </location>
</feature>
<dbReference type="Gene3D" id="2.60.200.20">
    <property type="match status" value="1"/>
</dbReference>
<dbReference type="CDD" id="cd00060">
    <property type="entry name" value="FHA"/>
    <property type="match status" value="1"/>
</dbReference>
<feature type="compositionally biased region" description="Pro residues" evidence="2">
    <location>
        <begin position="487"/>
        <end position="500"/>
    </location>
</feature>
<keyword evidence="5" id="KW-1185">Reference proteome</keyword>